<dbReference type="InterPro" id="IPR047922">
    <property type="entry name" value="FBXL6_F-box"/>
</dbReference>
<reference evidence="4" key="3">
    <citation type="submission" date="2020-05" db="UniProtKB">
        <authorList>
            <consortium name="EnsemblMetazoa"/>
        </authorList>
    </citation>
    <scope>IDENTIFICATION</scope>
    <source>
        <strain evidence="4">Jacobina</strain>
    </source>
</reference>
<feature type="compositionally biased region" description="Basic residues" evidence="1">
    <location>
        <begin position="164"/>
        <end position="176"/>
    </location>
</feature>
<proteinExistence type="predicted"/>
<evidence type="ECO:0000313" key="3">
    <source>
        <dbReference type="EMBL" id="MBC1173855.1"/>
    </source>
</evidence>
<dbReference type="EMBL" id="GITU01005152">
    <property type="protein sequence ID" value="MBC1173855.1"/>
    <property type="molecule type" value="Transcribed_RNA"/>
</dbReference>
<evidence type="ECO:0000313" key="5">
    <source>
        <dbReference type="Proteomes" id="UP000092461"/>
    </source>
</evidence>
<feature type="compositionally biased region" description="Basic residues" evidence="1">
    <location>
        <begin position="120"/>
        <end position="132"/>
    </location>
</feature>
<dbReference type="PANTHER" id="PTHR38926:SF5">
    <property type="entry name" value="F-BOX AND LEUCINE-RICH REPEAT PROTEIN 6"/>
    <property type="match status" value="1"/>
</dbReference>
<dbReference type="InterPro" id="IPR036047">
    <property type="entry name" value="F-box-like_dom_sf"/>
</dbReference>
<feature type="domain" description="F-box" evidence="2">
    <location>
        <begin position="224"/>
        <end position="272"/>
    </location>
</feature>
<dbReference type="SUPFAM" id="SSF81383">
    <property type="entry name" value="F-box domain"/>
    <property type="match status" value="1"/>
</dbReference>
<feature type="compositionally biased region" description="Basic and acidic residues" evidence="1">
    <location>
        <begin position="82"/>
        <end position="96"/>
    </location>
</feature>
<dbReference type="EnsemblMetazoa" id="LLOJ005317-RA">
    <property type="protein sequence ID" value="LLOJ005317-PA"/>
    <property type="gene ID" value="LLOJ005317"/>
</dbReference>
<dbReference type="GO" id="GO:0019005">
    <property type="term" value="C:SCF ubiquitin ligase complex"/>
    <property type="evidence" value="ECO:0007669"/>
    <property type="project" value="InterPro"/>
</dbReference>
<reference evidence="3" key="2">
    <citation type="journal article" date="2020" name="BMC">
        <title>Leishmania infection induces a limited differential gene expression in the sand fly midgut.</title>
        <authorList>
            <person name="Coutinho-Abreu I.V."/>
            <person name="Serafim T.D."/>
            <person name="Meneses C."/>
            <person name="Kamhawi S."/>
            <person name="Oliveira F."/>
            <person name="Valenzuela J.G."/>
        </authorList>
    </citation>
    <scope>NUCLEOTIDE SEQUENCE</scope>
    <source>
        <strain evidence="3">Jacobina</strain>
        <tissue evidence="3">Midgut</tissue>
    </source>
</reference>
<keyword evidence="5" id="KW-1185">Reference proteome</keyword>
<dbReference type="Gene3D" id="1.20.1280.50">
    <property type="match status" value="1"/>
</dbReference>
<feature type="region of interest" description="Disordered" evidence="1">
    <location>
        <begin position="1"/>
        <end position="132"/>
    </location>
</feature>
<dbReference type="PANTHER" id="PTHR38926">
    <property type="entry name" value="F-BOX DOMAIN CONTAINING PROTEIN, EXPRESSED"/>
    <property type="match status" value="1"/>
</dbReference>
<evidence type="ECO:0000313" key="4">
    <source>
        <dbReference type="EnsemblMetazoa" id="LLOJ005317-PA"/>
    </source>
</evidence>
<evidence type="ECO:0000256" key="1">
    <source>
        <dbReference type="SAM" id="MobiDB-lite"/>
    </source>
</evidence>
<dbReference type="InterPro" id="IPR001810">
    <property type="entry name" value="F-box_dom"/>
</dbReference>
<dbReference type="VEuPathDB" id="VectorBase:LLONM1_009865"/>
<dbReference type="VEuPathDB" id="VectorBase:LLOJ005317"/>
<dbReference type="CDD" id="cd22119">
    <property type="entry name" value="F-box_FBXL6"/>
    <property type="match status" value="1"/>
</dbReference>
<feature type="region of interest" description="Disordered" evidence="1">
    <location>
        <begin position="157"/>
        <end position="191"/>
    </location>
</feature>
<organism evidence="4 5">
    <name type="scientific">Lutzomyia longipalpis</name>
    <name type="common">Sand fly</name>
    <dbReference type="NCBI Taxonomy" id="7200"/>
    <lineage>
        <taxon>Eukaryota</taxon>
        <taxon>Metazoa</taxon>
        <taxon>Ecdysozoa</taxon>
        <taxon>Arthropoda</taxon>
        <taxon>Hexapoda</taxon>
        <taxon>Insecta</taxon>
        <taxon>Pterygota</taxon>
        <taxon>Neoptera</taxon>
        <taxon>Endopterygota</taxon>
        <taxon>Diptera</taxon>
        <taxon>Nematocera</taxon>
        <taxon>Psychodoidea</taxon>
        <taxon>Psychodidae</taxon>
        <taxon>Lutzomyia</taxon>
        <taxon>Lutzomyia</taxon>
    </lineage>
</organism>
<dbReference type="EMBL" id="AJWK01016863">
    <property type="status" value="NOT_ANNOTATED_CDS"/>
    <property type="molecule type" value="Genomic_DNA"/>
</dbReference>
<protein>
    <submittedName>
        <fullName evidence="3">Putative leucine rich repeat some</fullName>
    </submittedName>
</protein>
<dbReference type="Proteomes" id="UP000092461">
    <property type="component" value="Unassembled WGS sequence"/>
</dbReference>
<dbReference type="Gene3D" id="3.80.10.10">
    <property type="entry name" value="Ribonuclease Inhibitor"/>
    <property type="match status" value="2"/>
</dbReference>
<dbReference type="InterPro" id="IPR032675">
    <property type="entry name" value="LRR_dom_sf"/>
</dbReference>
<reference evidence="5" key="1">
    <citation type="submission" date="2012-05" db="EMBL/GenBank/DDBJ databases">
        <title>Whole Genome Assembly of Lutzomyia longipalpis.</title>
        <authorList>
            <person name="Richards S."/>
            <person name="Qu C."/>
            <person name="Dillon R."/>
            <person name="Worley K."/>
            <person name="Scherer S."/>
            <person name="Batterton M."/>
            <person name="Taylor A."/>
            <person name="Hawes A."/>
            <person name="Hernandez B."/>
            <person name="Kovar C."/>
            <person name="Mandapat C."/>
            <person name="Pham C."/>
            <person name="Qu C."/>
            <person name="Jing C."/>
            <person name="Bess C."/>
            <person name="Bandaranaike D."/>
            <person name="Ngo D."/>
            <person name="Ongeri F."/>
            <person name="Arias F."/>
            <person name="Lara F."/>
            <person name="Weissenberger G."/>
            <person name="Kamau G."/>
            <person name="Han H."/>
            <person name="Shen H."/>
            <person name="Dinh H."/>
            <person name="Khalil I."/>
            <person name="Jones J."/>
            <person name="Shafer J."/>
            <person name="Jayaseelan J."/>
            <person name="Quiroz J."/>
            <person name="Blankenburg K."/>
            <person name="Nguyen L."/>
            <person name="Jackson L."/>
            <person name="Francisco L."/>
            <person name="Tang L.-Y."/>
            <person name="Pu L.-L."/>
            <person name="Perales L."/>
            <person name="Lorensuhewa L."/>
            <person name="Munidasa M."/>
            <person name="Coyle M."/>
            <person name="Taylor M."/>
            <person name="Puazo M."/>
            <person name="Firestine M."/>
            <person name="Scheel M."/>
            <person name="Javaid M."/>
            <person name="Wang M."/>
            <person name="Li M."/>
            <person name="Tabassum N."/>
            <person name="Saada N."/>
            <person name="Osuji N."/>
            <person name="Aqrawi P."/>
            <person name="Fu Q."/>
            <person name="Thornton R."/>
            <person name="Raj R."/>
            <person name="Goodspeed R."/>
            <person name="Mata R."/>
            <person name="Najjar R."/>
            <person name="Gubbala S."/>
            <person name="Lee S."/>
            <person name="Denson S."/>
            <person name="Patil S."/>
            <person name="Macmil S."/>
            <person name="Qi S."/>
            <person name="Matskevitch T."/>
            <person name="Palculict T."/>
            <person name="Mathew T."/>
            <person name="Vee V."/>
            <person name="Velamala V."/>
            <person name="Korchina V."/>
            <person name="Cai W."/>
            <person name="Liu W."/>
            <person name="Dai W."/>
            <person name="Zou X."/>
            <person name="Zhu Y."/>
            <person name="Zhang Y."/>
            <person name="Wu Y.-Q."/>
            <person name="Xin Y."/>
            <person name="Nazarath L."/>
            <person name="Kovar C."/>
            <person name="Han Y."/>
            <person name="Muzny D."/>
            <person name="Gibbs R."/>
        </authorList>
    </citation>
    <scope>NUCLEOTIDE SEQUENCE [LARGE SCALE GENOMIC DNA]</scope>
    <source>
        <strain evidence="5">Jacobina</strain>
    </source>
</reference>
<evidence type="ECO:0000259" key="2">
    <source>
        <dbReference type="Pfam" id="PF12937"/>
    </source>
</evidence>
<feature type="compositionally biased region" description="Low complexity" evidence="1">
    <location>
        <begin position="32"/>
        <end position="65"/>
    </location>
</feature>
<dbReference type="SUPFAM" id="SSF52047">
    <property type="entry name" value="RNI-like"/>
    <property type="match status" value="1"/>
</dbReference>
<sequence length="654" mass="71888">MEQDSDSRIPSVEELPPSTSPEVKEKEEKSPVVEAAAATPVEPQPSSSTQSDGSTPQPSSSTSPPGDGGAAGAPEKPTSQEAPKKSTEKASKRDGVRSYANGSLQPTTGGKPLMAALTRKLSKPRGRPKRKALVKMYQSEISDNKLGIKLCIKKSDAAAPVKQKSSRKRSRKSKAKRASDSDDSDYEKKRRKELIKQRANNNTDRGKEVVEFVEPEEQSCWGSTLPKNVLHTIFLFAVQEEGCLPTLINLGRVCTLWHDVSLNSALWHTLDLSAWVKDRFKTELKLKWFIDNRLRGCQDVNVSNWKVTNVQCVLEKMYDACPNLIGITLAGWKFLLSDHLSYIVENFRKLERLDLSSINLEANANKTAVGFTSLCNAIQGLNTRLTHLVLAHNKLGGLPQIISALATHCPNLVLLDFSNICTLAMSHAILHIEKLQQGCPKLKVLRITNAQITLSQITLQEQMDSPGFPELEELSVASLAESRVINDDFVQRILKTSTKLKLLDVRGCARLTHDSLIRLPAWDIKHLFLSGCSVTRDYGSGLELIASKWAHSLTEIDLAWANVQGPLDNALKALAEKKSESPLSHLNLCGSSVSLEAVKEILSNCPLLSSINLSSCRGLPRGFKRLLQGPTEITELRENLGAPLLVGPKKEDAE</sequence>
<feature type="compositionally biased region" description="Basic and acidic residues" evidence="1">
    <location>
        <begin position="22"/>
        <end position="31"/>
    </location>
</feature>
<dbReference type="Pfam" id="PF12937">
    <property type="entry name" value="F-box-like"/>
    <property type="match status" value="1"/>
</dbReference>
<name>A0A1B0CL30_LUTLO</name>
<dbReference type="AlphaFoldDB" id="A0A1B0CL30"/>
<accession>A0A1B0CL30</accession>